<dbReference type="OrthoDB" id="73663at2"/>
<evidence type="ECO:0008006" key="5">
    <source>
        <dbReference type="Google" id="ProtNLM"/>
    </source>
</evidence>
<evidence type="ECO:0000313" key="4">
    <source>
        <dbReference type="Proteomes" id="UP000316092"/>
    </source>
</evidence>
<dbReference type="PROSITE" id="PS51257">
    <property type="entry name" value="PROKAR_LIPOPROTEIN"/>
    <property type="match status" value="1"/>
</dbReference>
<gene>
    <name evidence="3" type="ORF">FNU79_15265</name>
</gene>
<evidence type="ECO:0000256" key="2">
    <source>
        <dbReference type="SAM" id="SignalP"/>
    </source>
</evidence>
<evidence type="ECO:0000256" key="1">
    <source>
        <dbReference type="SAM" id="MobiDB-lite"/>
    </source>
</evidence>
<accession>A0A553UMB9</accession>
<dbReference type="EMBL" id="VKDB01000023">
    <property type="protein sequence ID" value="TSA81366.1"/>
    <property type="molecule type" value="Genomic_DNA"/>
</dbReference>
<reference evidence="3 4" key="1">
    <citation type="submission" date="2019-07" db="EMBL/GenBank/DDBJ databases">
        <title>Deinococcus detaillus sp. nov., isolated from humus soil in Antarctica.</title>
        <authorList>
            <person name="Zhang K."/>
        </authorList>
    </citation>
    <scope>NUCLEOTIDE SEQUENCE [LARGE SCALE GENOMIC DNA]</scope>
    <source>
        <strain evidence="3 4">H1</strain>
    </source>
</reference>
<protein>
    <recommendedName>
        <fullName evidence="5">Lipoprotein</fullName>
    </recommendedName>
</protein>
<dbReference type="AlphaFoldDB" id="A0A553UMB9"/>
<feature type="chain" id="PRO_5022188838" description="Lipoprotein" evidence="2">
    <location>
        <begin position="22"/>
        <end position="167"/>
    </location>
</feature>
<evidence type="ECO:0000313" key="3">
    <source>
        <dbReference type="EMBL" id="TSA81366.1"/>
    </source>
</evidence>
<keyword evidence="4" id="KW-1185">Reference proteome</keyword>
<proteinExistence type="predicted"/>
<dbReference type="RefSeq" id="WP_143721673.1">
    <property type="nucleotide sequence ID" value="NZ_VKDB01000023.1"/>
</dbReference>
<keyword evidence="2" id="KW-0732">Signal</keyword>
<name>A0A553UMB9_9DEIO</name>
<dbReference type="Proteomes" id="UP000316092">
    <property type="component" value="Unassembled WGS sequence"/>
</dbReference>
<comment type="caution">
    <text evidence="3">The sequence shown here is derived from an EMBL/GenBank/DDBJ whole genome shotgun (WGS) entry which is preliminary data.</text>
</comment>
<organism evidence="3 4">
    <name type="scientific">Deinococcus detaillensis</name>
    <dbReference type="NCBI Taxonomy" id="2592048"/>
    <lineage>
        <taxon>Bacteria</taxon>
        <taxon>Thermotogati</taxon>
        <taxon>Deinococcota</taxon>
        <taxon>Deinococci</taxon>
        <taxon>Deinococcales</taxon>
        <taxon>Deinococcaceae</taxon>
        <taxon>Deinococcus</taxon>
    </lineage>
</organism>
<feature type="region of interest" description="Disordered" evidence="1">
    <location>
        <begin position="99"/>
        <end position="122"/>
    </location>
</feature>
<sequence length="167" mass="17026">MNRFAAAALPLTLLGVLASCAPTITDTAGRLVNAVSGQEGRVLFLGGFQPRPVLAGTPDNVTVQLGQDLYSGKYSVIGNQNALGVSVGFGVGSSFGGDSEDRRSGYGGLRTSAEARNPTGPGNLIVKTQRLNTAAVKTITCDFQADASGHGVGNCKGSDGSTYALQF</sequence>
<feature type="signal peptide" evidence="2">
    <location>
        <begin position="1"/>
        <end position="21"/>
    </location>
</feature>